<evidence type="ECO:0000313" key="2">
    <source>
        <dbReference type="Proteomes" id="UP000266673"/>
    </source>
</evidence>
<dbReference type="EMBL" id="QKWP01002567">
    <property type="protein sequence ID" value="RIB02858.1"/>
    <property type="molecule type" value="Genomic_DNA"/>
</dbReference>
<name>A0A397U107_9GLOM</name>
<dbReference type="STRING" id="44941.A0A397U107"/>
<proteinExistence type="predicted"/>
<comment type="caution">
    <text evidence="1">The sequence shown here is derived from an EMBL/GenBank/DDBJ whole genome shotgun (WGS) entry which is preliminary data.</text>
</comment>
<accession>A0A397U107</accession>
<evidence type="ECO:0000313" key="1">
    <source>
        <dbReference type="EMBL" id="RIB02858.1"/>
    </source>
</evidence>
<sequence>MTFRQLIVEYGESQHSFKVEFKNFAAWNAVMPLIERYQCHDLPPYKPKMNLDAKLFLALSDTDSPYLIKSIRLEDARQVNLIDFKWNQNAELVKALVLNKPFLKHIETGGPILEPFIYCINNIVSNELELLSALELLLCFIKRTAGSDGNIIL</sequence>
<dbReference type="Proteomes" id="UP000266673">
    <property type="component" value="Unassembled WGS sequence"/>
</dbReference>
<gene>
    <name evidence="1" type="ORF">C2G38_2226663</name>
</gene>
<keyword evidence="2" id="KW-1185">Reference proteome</keyword>
<dbReference type="AlphaFoldDB" id="A0A397U107"/>
<organism evidence="1 2">
    <name type="scientific">Gigaspora rosea</name>
    <dbReference type="NCBI Taxonomy" id="44941"/>
    <lineage>
        <taxon>Eukaryota</taxon>
        <taxon>Fungi</taxon>
        <taxon>Fungi incertae sedis</taxon>
        <taxon>Mucoromycota</taxon>
        <taxon>Glomeromycotina</taxon>
        <taxon>Glomeromycetes</taxon>
        <taxon>Diversisporales</taxon>
        <taxon>Gigasporaceae</taxon>
        <taxon>Gigaspora</taxon>
    </lineage>
</organism>
<reference evidence="1 2" key="1">
    <citation type="submission" date="2018-06" db="EMBL/GenBank/DDBJ databases">
        <title>Comparative genomics reveals the genomic features of Rhizophagus irregularis, R. cerebriforme, R. diaphanum and Gigaspora rosea, and their symbiotic lifestyle signature.</title>
        <authorList>
            <person name="Morin E."/>
            <person name="San Clemente H."/>
            <person name="Chen E.C.H."/>
            <person name="De La Providencia I."/>
            <person name="Hainaut M."/>
            <person name="Kuo A."/>
            <person name="Kohler A."/>
            <person name="Murat C."/>
            <person name="Tang N."/>
            <person name="Roy S."/>
            <person name="Loubradou J."/>
            <person name="Henrissat B."/>
            <person name="Grigoriev I.V."/>
            <person name="Corradi N."/>
            <person name="Roux C."/>
            <person name="Martin F.M."/>
        </authorList>
    </citation>
    <scope>NUCLEOTIDE SEQUENCE [LARGE SCALE GENOMIC DNA]</scope>
    <source>
        <strain evidence="1 2">DAOM 194757</strain>
    </source>
</reference>
<protein>
    <submittedName>
        <fullName evidence="1">Uncharacterized protein</fullName>
    </submittedName>
</protein>